<proteinExistence type="predicted"/>
<feature type="region of interest" description="Disordered" evidence="1">
    <location>
        <begin position="1"/>
        <end position="119"/>
    </location>
</feature>
<evidence type="ECO:0000313" key="3">
    <source>
        <dbReference type="Proteomes" id="UP000799439"/>
    </source>
</evidence>
<dbReference type="AlphaFoldDB" id="A0A9P4JB34"/>
<feature type="compositionally biased region" description="Low complexity" evidence="1">
    <location>
        <begin position="105"/>
        <end position="114"/>
    </location>
</feature>
<organism evidence="2 3">
    <name type="scientific">Myriangium duriaei CBS 260.36</name>
    <dbReference type="NCBI Taxonomy" id="1168546"/>
    <lineage>
        <taxon>Eukaryota</taxon>
        <taxon>Fungi</taxon>
        <taxon>Dikarya</taxon>
        <taxon>Ascomycota</taxon>
        <taxon>Pezizomycotina</taxon>
        <taxon>Dothideomycetes</taxon>
        <taxon>Dothideomycetidae</taxon>
        <taxon>Myriangiales</taxon>
        <taxon>Myriangiaceae</taxon>
        <taxon>Myriangium</taxon>
    </lineage>
</organism>
<comment type="caution">
    <text evidence="2">The sequence shown here is derived from an EMBL/GenBank/DDBJ whole genome shotgun (WGS) entry which is preliminary data.</text>
</comment>
<feature type="compositionally biased region" description="Basic and acidic residues" evidence="1">
    <location>
        <begin position="1"/>
        <end position="20"/>
    </location>
</feature>
<reference evidence="2" key="1">
    <citation type="journal article" date="2020" name="Stud. Mycol.">
        <title>101 Dothideomycetes genomes: a test case for predicting lifestyles and emergence of pathogens.</title>
        <authorList>
            <person name="Haridas S."/>
            <person name="Albert R."/>
            <person name="Binder M."/>
            <person name="Bloem J."/>
            <person name="Labutti K."/>
            <person name="Salamov A."/>
            <person name="Andreopoulos B."/>
            <person name="Baker S."/>
            <person name="Barry K."/>
            <person name="Bills G."/>
            <person name="Bluhm B."/>
            <person name="Cannon C."/>
            <person name="Castanera R."/>
            <person name="Culley D."/>
            <person name="Daum C."/>
            <person name="Ezra D."/>
            <person name="Gonzalez J."/>
            <person name="Henrissat B."/>
            <person name="Kuo A."/>
            <person name="Liang C."/>
            <person name="Lipzen A."/>
            <person name="Lutzoni F."/>
            <person name="Magnuson J."/>
            <person name="Mondo S."/>
            <person name="Nolan M."/>
            <person name="Ohm R."/>
            <person name="Pangilinan J."/>
            <person name="Park H.-J."/>
            <person name="Ramirez L."/>
            <person name="Alfaro M."/>
            <person name="Sun H."/>
            <person name="Tritt A."/>
            <person name="Yoshinaga Y."/>
            <person name="Zwiers L.-H."/>
            <person name="Turgeon B."/>
            <person name="Goodwin S."/>
            <person name="Spatafora J."/>
            <person name="Crous P."/>
            <person name="Grigoriev I."/>
        </authorList>
    </citation>
    <scope>NUCLEOTIDE SEQUENCE</scope>
    <source>
        <strain evidence="2">CBS 260.36</strain>
    </source>
</reference>
<keyword evidence="3" id="KW-1185">Reference proteome</keyword>
<gene>
    <name evidence="2" type="ORF">K461DRAFT_16546</name>
</gene>
<dbReference type="EMBL" id="ML996081">
    <property type="protein sequence ID" value="KAF2157385.1"/>
    <property type="molecule type" value="Genomic_DNA"/>
</dbReference>
<dbReference type="Proteomes" id="UP000799439">
    <property type="component" value="Unassembled WGS sequence"/>
</dbReference>
<protein>
    <submittedName>
        <fullName evidence="2">Uncharacterized protein</fullName>
    </submittedName>
</protein>
<accession>A0A9P4JB34</accession>
<evidence type="ECO:0000256" key="1">
    <source>
        <dbReference type="SAM" id="MobiDB-lite"/>
    </source>
</evidence>
<feature type="compositionally biased region" description="Low complexity" evidence="1">
    <location>
        <begin position="42"/>
        <end position="52"/>
    </location>
</feature>
<evidence type="ECO:0000313" key="2">
    <source>
        <dbReference type="EMBL" id="KAF2157385.1"/>
    </source>
</evidence>
<feature type="compositionally biased region" description="Polar residues" evidence="1">
    <location>
        <begin position="65"/>
        <end position="84"/>
    </location>
</feature>
<sequence length="227" mass="24820">MDVKSRRWEELSQKKVDGGEVPRFGSLEGSEGAGERGRAGRARAAVGRVAGARKGGRGSARAGATSLTEGSSTEATTIRAQGTRQAPPKNHRDETRYCRPTTHGPSQSRSRQSPTPALRKVRLAAMSTPRERGRRRLDHLHTPEHAPHNVPCRPGASEEAWRGSKTRELIIHRPSPVCRGHASLAHHRWWHVAALKEKTWLGETSRLPASTTLVSLPAPLRAPRPPS</sequence>
<name>A0A9P4JB34_9PEZI</name>